<protein>
    <submittedName>
        <fullName evidence="5">WD repeat-containing protein 86</fullName>
    </submittedName>
</protein>
<keyword evidence="2" id="KW-0677">Repeat</keyword>
<dbReference type="InterPro" id="IPR001680">
    <property type="entry name" value="WD40_rpt"/>
</dbReference>
<name>A0AAJ7WI14_9ACAR</name>
<evidence type="ECO:0000256" key="1">
    <source>
        <dbReference type="ARBA" id="ARBA00022574"/>
    </source>
</evidence>
<evidence type="ECO:0000256" key="3">
    <source>
        <dbReference type="PROSITE-ProRule" id="PRU00221"/>
    </source>
</evidence>
<dbReference type="SUPFAM" id="SSF50978">
    <property type="entry name" value="WD40 repeat-like"/>
    <property type="match status" value="1"/>
</dbReference>
<reference evidence="5" key="1">
    <citation type="submission" date="2025-08" db="UniProtKB">
        <authorList>
            <consortium name="RefSeq"/>
        </authorList>
    </citation>
    <scope>IDENTIFICATION</scope>
</reference>
<gene>
    <name evidence="5" type="primary">LOC100906403</name>
</gene>
<feature type="repeat" description="WD" evidence="3">
    <location>
        <begin position="22"/>
        <end position="63"/>
    </location>
</feature>
<dbReference type="RefSeq" id="XP_028966738.1">
    <property type="nucleotide sequence ID" value="XM_029110905.1"/>
</dbReference>
<dbReference type="PANTHER" id="PTHR22847:SF637">
    <property type="entry name" value="WD REPEAT DOMAIN 5B"/>
    <property type="match status" value="1"/>
</dbReference>
<feature type="repeat" description="WD" evidence="3">
    <location>
        <begin position="125"/>
        <end position="154"/>
    </location>
</feature>
<dbReference type="PROSITE" id="PS50294">
    <property type="entry name" value="WD_REPEATS_REGION"/>
    <property type="match status" value="3"/>
</dbReference>
<proteinExistence type="predicted"/>
<evidence type="ECO:0000313" key="4">
    <source>
        <dbReference type="Proteomes" id="UP000694867"/>
    </source>
</evidence>
<dbReference type="InterPro" id="IPR020472">
    <property type="entry name" value="WD40_PAC1"/>
</dbReference>
<dbReference type="Proteomes" id="UP000694867">
    <property type="component" value="Unplaced"/>
</dbReference>
<dbReference type="Gene3D" id="2.130.10.10">
    <property type="entry name" value="YVTN repeat-like/Quinoprotein amine dehydrogenase"/>
    <property type="match status" value="2"/>
</dbReference>
<dbReference type="CDD" id="cd00200">
    <property type="entry name" value="WD40"/>
    <property type="match status" value="1"/>
</dbReference>
<dbReference type="PRINTS" id="PR00320">
    <property type="entry name" value="GPROTEINBRPT"/>
</dbReference>
<feature type="repeat" description="WD" evidence="3">
    <location>
        <begin position="317"/>
        <end position="358"/>
    </location>
</feature>
<feature type="repeat" description="WD" evidence="3">
    <location>
        <begin position="85"/>
        <end position="124"/>
    </location>
</feature>
<keyword evidence="1 3" id="KW-0853">WD repeat</keyword>
<dbReference type="GeneID" id="100906403"/>
<feature type="repeat" description="WD" evidence="3">
    <location>
        <begin position="359"/>
        <end position="398"/>
    </location>
</feature>
<accession>A0AAJ7WI14</accession>
<dbReference type="PANTHER" id="PTHR22847">
    <property type="entry name" value="WD40 REPEAT PROTEIN"/>
    <property type="match status" value="1"/>
</dbReference>
<dbReference type="GO" id="GO:1990234">
    <property type="term" value="C:transferase complex"/>
    <property type="evidence" value="ECO:0007669"/>
    <property type="project" value="UniProtKB-ARBA"/>
</dbReference>
<feature type="repeat" description="WD" evidence="3">
    <location>
        <begin position="439"/>
        <end position="469"/>
    </location>
</feature>
<feature type="repeat" description="WD" evidence="3">
    <location>
        <begin position="289"/>
        <end position="316"/>
    </location>
</feature>
<dbReference type="AlphaFoldDB" id="A0AAJ7WI14"/>
<dbReference type="KEGG" id="goe:100906403"/>
<sequence length="511" mass="56247">MGCGASQNSASSASRGWILQSFREHKGPINCSALSDDESLLVTGSEDGTVKMWSTQSEPVEMLGKISMANLENLKGTACFVPGTLIGHSSYITYCTIHGSYIITASADGTMKKWNIADASCIFTFHGHTARVNRIVCNGNFIISSSMDKTIRAWHFHAEMLAPQNILEDIPDEELAEAAPGITEEQDLDLIEAALLARKFSIISARDDKILIKPRDSIVSDLGTQATFDGVSQKSFEEIYNQRKKNKHKDCIQVFKGHHKGVFPILFIPFVGDAQSDENEDGLEGSTGPKGDIIISGSFDWSARSWDLYTGKCLKTFKGHTQAVNDLAVDPEAEYLFTGGGDGSIRQWVLRTGECKRVLVGHQGPVVCLITHAKMLYSGSADGTARSWVMEFGESTRVYRGAAKTVECLRYYDRMLFAGSSDTSARMYEAKSGSHKRSFHGHENSITCLEVTRGRLFTGSYDGTLFVWDTTGVVDETVFNVEEEPEDSDIEEDDENVQKAMRILDGFVHGT</sequence>
<organism evidence="4 5">
    <name type="scientific">Galendromus occidentalis</name>
    <name type="common">western predatory mite</name>
    <dbReference type="NCBI Taxonomy" id="34638"/>
    <lineage>
        <taxon>Eukaryota</taxon>
        <taxon>Metazoa</taxon>
        <taxon>Ecdysozoa</taxon>
        <taxon>Arthropoda</taxon>
        <taxon>Chelicerata</taxon>
        <taxon>Arachnida</taxon>
        <taxon>Acari</taxon>
        <taxon>Parasitiformes</taxon>
        <taxon>Mesostigmata</taxon>
        <taxon>Gamasina</taxon>
        <taxon>Phytoseioidea</taxon>
        <taxon>Phytoseiidae</taxon>
        <taxon>Typhlodrominae</taxon>
        <taxon>Galendromus</taxon>
    </lineage>
</organism>
<evidence type="ECO:0000256" key="2">
    <source>
        <dbReference type="ARBA" id="ARBA00022737"/>
    </source>
</evidence>
<keyword evidence="4" id="KW-1185">Reference proteome</keyword>
<dbReference type="SMART" id="SM00320">
    <property type="entry name" value="WD40"/>
    <property type="match status" value="8"/>
</dbReference>
<dbReference type="InterPro" id="IPR015943">
    <property type="entry name" value="WD40/YVTN_repeat-like_dom_sf"/>
</dbReference>
<dbReference type="Pfam" id="PF00400">
    <property type="entry name" value="WD40"/>
    <property type="match status" value="6"/>
</dbReference>
<evidence type="ECO:0000313" key="5">
    <source>
        <dbReference type="RefSeq" id="XP_028966738.1"/>
    </source>
</evidence>
<dbReference type="PROSITE" id="PS50082">
    <property type="entry name" value="WD_REPEATS_2"/>
    <property type="match status" value="7"/>
</dbReference>
<dbReference type="InterPro" id="IPR036322">
    <property type="entry name" value="WD40_repeat_dom_sf"/>
</dbReference>